<accession>A0A8S9PKC0</accession>
<proteinExistence type="predicted"/>
<sequence>MAGNREMGSLRSSRDSIEEWTRTHGLTSYRCFGRAQSLRSDRALARARSLRSDRASELGRYVATKRNMCSVAA</sequence>
<reference evidence="1" key="1">
    <citation type="submission" date="2019-12" db="EMBL/GenBank/DDBJ databases">
        <title>Genome sequencing and annotation of Brassica cretica.</title>
        <authorList>
            <person name="Studholme D.J."/>
            <person name="Sarris P."/>
        </authorList>
    </citation>
    <scope>NUCLEOTIDE SEQUENCE</scope>
    <source>
        <strain evidence="1">PFS-109/04</strain>
        <tissue evidence="1">Leaf</tissue>
    </source>
</reference>
<comment type="caution">
    <text evidence="1">The sequence shown here is derived from an EMBL/GenBank/DDBJ whole genome shotgun (WGS) entry which is preliminary data.</text>
</comment>
<name>A0A8S9PKC0_BRACR</name>
<protein>
    <submittedName>
        <fullName evidence="1">Uncharacterized protein</fullName>
    </submittedName>
</protein>
<organism evidence="1 2">
    <name type="scientific">Brassica cretica</name>
    <name type="common">Mustard</name>
    <dbReference type="NCBI Taxonomy" id="69181"/>
    <lineage>
        <taxon>Eukaryota</taxon>
        <taxon>Viridiplantae</taxon>
        <taxon>Streptophyta</taxon>
        <taxon>Embryophyta</taxon>
        <taxon>Tracheophyta</taxon>
        <taxon>Spermatophyta</taxon>
        <taxon>Magnoliopsida</taxon>
        <taxon>eudicotyledons</taxon>
        <taxon>Gunneridae</taxon>
        <taxon>Pentapetalae</taxon>
        <taxon>rosids</taxon>
        <taxon>malvids</taxon>
        <taxon>Brassicales</taxon>
        <taxon>Brassicaceae</taxon>
        <taxon>Brassiceae</taxon>
        <taxon>Brassica</taxon>
    </lineage>
</organism>
<evidence type="ECO:0000313" key="2">
    <source>
        <dbReference type="Proteomes" id="UP000712600"/>
    </source>
</evidence>
<evidence type="ECO:0000313" key="1">
    <source>
        <dbReference type="EMBL" id="KAF3521289.1"/>
    </source>
</evidence>
<gene>
    <name evidence="1" type="ORF">F2Q69_00050035</name>
</gene>
<dbReference type="EMBL" id="QGKX02001347">
    <property type="protein sequence ID" value="KAF3521289.1"/>
    <property type="molecule type" value="Genomic_DNA"/>
</dbReference>
<dbReference type="AlphaFoldDB" id="A0A8S9PKC0"/>
<dbReference type="Proteomes" id="UP000712600">
    <property type="component" value="Unassembled WGS sequence"/>
</dbReference>